<dbReference type="CDD" id="cd00180">
    <property type="entry name" value="PKc"/>
    <property type="match status" value="1"/>
</dbReference>
<feature type="binding site" evidence="1">
    <location>
        <position position="290"/>
    </location>
    <ligand>
        <name>ATP</name>
        <dbReference type="ChEBI" id="CHEBI:30616"/>
    </ligand>
</feature>
<dbReference type="AlphaFoldDB" id="A0A9P9JCR5"/>
<dbReference type="SUPFAM" id="SSF56112">
    <property type="entry name" value="Protein kinase-like (PK-like)"/>
    <property type="match status" value="1"/>
</dbReference>
<protein>
    <submittedName>
        <fullName evidence="4">Kinase-like domain-containing protein</fullName>
    </submittedName>
</protein>
<evidence type="ECO:0000256" key="1">
    <source>
        <dbReference type="PROSITE-ProRule" id="PRU10141"/>
    </source>
</evidence>
<keyword evidence="5" id="KW-1185">Reference proteome</keyword>
<keyword evidence="4" id="KW-0808">Transferase</keyword>
<evidence type="ECO:0000256" key="2">
    <source>
        <dbReference type="SAM" id="MobiDB-lite"/>
    </source>
</evidence>
<dbReference type="Proteomes" id="UP000738349">
    <property type="component" value="Unassembled WGS sequence"/>
</dbReference>
<keyword evidence="1" id="KW-0547">Nucleotide-binding</keyword>
<proteinExistence type="predicted"/>
<feature type="compositionally biased region" description="Basic and acidic residues" evidence="2">
    <location>
        <begin position="1"/>
        <end position="19"/>
    </location>
</feature>
<feature type="compositionally biased region" description="Polar residues" evidence="2">
    <location>
        <begin position="749"/>
        <end position="758"/>
    </location>
</feature>
<reference evidence="4" key="1">
    <citation type="journal article" date="2021" name="Nat. Commun.">
        <title>Genetic determinants of endophytism in the Arabidopsis root mycobiome.</title>
        <authorList>
            <person name="Mesny F."/>
            <person name="Miyauchi S."/>
            <person name="Thiergart T."/>
            <person name="Pickel B."/>
            <person name="Atanasova L."/>
            <person name="Karlsson M."/>
            <person name="Huettel B."/>
            <person name="Barry K.W."/>
            <person name="Haridas S."/>
            <person name="Chen C."/>
            <person name="Bauer D."/>
            <person name="Andreopoulos W."/>
            <person name="Pangilinan J."/>
            <person name="LaButti K."/>
            <person name="Riley R."/>
            <person name="Lipzen A."/>
            <person name="Clum A."/>
            <person name="Drula E."/>
            <person name="Henrissat B."/>
            <person name="Kohler A."/>
            <person name="Grigoriev I.V."/>
            <person name="Martin F.M."/>
            <person name="Hacquard S."/>
        </authorList>
    </citation>
    <scope>NUCLEOTIDE SEQUENCE</scope>
    <source>
        <strain evidence="4">MPI-CAGE-AT-0147</strain>
    </source>
</reference>
<evidence type="ECO:0000313" key="5">
    <source>
        <dbReference type="Proteomes" id="UP000738349"/>
    </source>
</evidence>
<feature type="compositionally biased region" description="Basic and acidic residues" evidence="2">
    <location>
        <begin position="723"/>
        <end position="748"/>
    </location>
</feature>
<dbReference type="InterPro" id="IPR017441">
    <property type="entry name" value="Protein_kinase_ATP_BS"/>
</dbReference>
<feature type="region of interest" description="Disordered" evidence="2">
    <location>
        <begin position="48"/>
        <end position="67"/>
    </location>
</feature>
<evidence type="ECO:0000259" key="3">
    <source>
        <dbReference type="PROSITE" id="PS50011"/>
    </source>
</evidence>
<dbReference type="Gene3D" id="3.30.200.20">
    <property type="entry name" value="Phosphorylase Kinase, domain 1"/>
    <property type="match status" value="1"/>
</dbReference>
<feature type="region of interest" description="Disordered" evidence="2">
    <location>
        <begin position="642"/>
        <end position="825"/>
    </location>
</feature>
<dbReference type="GO" id="GO:0004674">
    <property type="term" value="F:protein serine/threonine kinase activity"/>
    <property type="evidence" value="ECO:0007669"/>
    <property type="project" value="TreeGrafter"/>
</dbReference>
<keyword evidence="4" id="KW-0418">Kinase</keyword>
<feature type="compositionally biased region" description="Polar residues" evidence="2">
    <location>
        <begin position="54"/>
        <end position="67"/>
    </location>
</feature>
<dbReference type="InterPro" id="IPR011009">
    <property type="entry name" value="Kinase-like_dom_sf"/>
</dbReference>
<dbReference type="Pfam" id="PF00069">
    <property type="entry name" value="Pkinase"/>
    <property type="match status" value="1"/>
</dbReference>
<dbReference type="Gene3D" id="1.10.510.10">
    <property type="entry name" value="Transferase(Phosphotransferase) domain 1"/>
    <property type="match status" value="1"/>
</dbReference>
<feature type="compositionally biased region" description="Basic and acidic residues" evidence="2">
    <location>
        <begin position="788"/>
        <end position="811"/>
    </location>
</feature>
<dbReference type="GO" id="GO:0005524">
    <property type="term" value="F:ATP binding"/>
    <property type="evidence" value="ECO:0007669"/>
    <property type="project" value="UniProtKB-UniRule"/>
</dbReference>
<dbReference type="PANTHER" id="PTHR24359">
    <property type="entry name" value="SERINE/THREONINE-PROTEIN KINASE SBK1"/>
    <property type="match status" value="1"/>
</dbReference>
<feature type="domain" description="Protein kinase" evidence="3">
    <location>
        <begin position="252"/>
        <end position="587"/>
    </location>
</feature>
<sequence length="868" mass="98034">MRVDSMSEDATERPKRSVRFDVSPDDGGSPERDHSGLSARPMALKSSRIDISESEASGDNTIPSETSVNAACEETLGDLFRRHMIDSKVDRHPEFLPRNKLETLLTPERIVKELARIGCIPLQHRPEATEEHSNSKVSVKLDELGNRKQVFAILILMGKLEAIVDFINEGIDDNHLPFELTREVVGPWKRLMRRDYSGKFQPISLFLTWESREIEAFESQQWKIHVPVFHMIEDKEKTPPHWDFAKHIILPYTDSEPVGRGGYGAVRKVKIHASHHNSPKGDAQLYAVKKLIESNEAAFLGEVSNLSRFSGKDNDHPHLIRLLWTYSLGSDYHLVFPCADGNLMDLWNEHNSPPSEEGDPAVALWFARQCLGIVEGLHMIHQDASHEPLEGVKKRHGRHGDLKPENILWFKNFDEQKEGYSLGVLKISDFGLARFHGTNSRSRINIRTGPGVGNSPTYRAPEYDVRQEVAQNYDIWSLACVLLENLTWYLKGCEEVQQFSRSRTEEDSVQPVREDKFFNFVRFPGRQYTCAQAKKSVAKEFQELYEHPRGSDFTIDLLEFIQNNLLRMGPQKRANCTDILITFQKFYDNCRNDSEYCRTKRLKKAPTRKATDLSLLEPVIVDVPKEVDAALDRLNLSNDALPRFPLDRRHSGSQSPRKRSYSLTRVLAQESTLVETEEQDTPDGDCGTPLTKSHAIGSSISSELVEESAGGQKTDGTLLKTSPDLRSEPFEALARDNKAVSEHTDTRQAPRTAHSTIEPSDPARSRLDGPTPQESTDSLREGLGAGRQDGHSSDGDENSLRPPEKAPRDPTRQSSQDALRAAQENDRVSVCSRKGQLRWKVFVSDPDKQVLYKCLCSLPTSLSATSMR</sequence>
<dbReference type="PROSITE" id="PS00107">
    <property type="entry name" value="PROTEIN_KINASE_ATP"/>
    <property type="match status" value="1"/>
</dbReference>
<dbReference type="OrthoDB" id="4062651at2759"/>
<name>A0A9P9JCR5_9HYPO</name>
<comment type="caution">
    <text evidence="4">The sequence shown here is derived from an EMBL/GenBank/DDBJ whole genome shotgun (WGS) entry which is preliminary data.</text>
</comment>
<dbReference type="PANTHER" id="PTHR24359:SF37">
    <property type="entry name" value="PROTEIN KINASE DOMAIN-CONTAINING PROTEIN"/>
    <property type="match status" value="1"/>
</dbReference>
<gene>
    <name evidence="4" type="ORF">EDB81DRAFT_853995</name>
</gene>
<dbReference type="InterPro" id="IPR000719">
    <property type="entry name" value="Prot_kinase_dom"/>
</dbReference>
<organism evidence="4 5">
    <name type="scientific">Dactylonectria macrodidyma</name>
    <dbReference type="NCBI Taxonomy" id="307937"/>
    <lineage>
        <taxon>Eukaryota</taxon>
        <taxon>Fungi</taxon>
        <taxon>Dikarya</taxon>
        <taxon>Ascomycota</taxon>
        <taxon>Pezizomycotina</taxon>
        <taxon>Sordariomycetes</taxon>
        <taxon>Hypocreomycetidae</taxon>
        <taxon>Hypocreales</taxon>
        <taxon>Nectriaceae</taxon>
        <taxon>Dactylonectria</taxon>
    </lineage>
</organism>
<dbReference type="SMART" id="SM00220">
    <property type="entry name" value="S_TKc"/>
    <property type="match status" value="1"/>
</dbReference>
<evidence type="ECO:0000313" key="4">
    <source>
        <dbReference type="EMBL" id="KAH7161679.1"/>
    </source>
</evidence>
<keyword evidence="1" id="KW-0067">ATP-binding</keyword>
<feature type="region of interest" description="Disordered" evidence="2">
    <location>
        <begin position="1"/>
        <end position="43"/>
    </location>
</feature>
<accession>A0A9P9JCR5</accession>
<dbReference type="EMBL" id="JAGMUV010000004">
    <property type="protein sequence ID" value="KAH7161679.1"/>
    <property type="molecule type" value="Genomic_DNA"/>
</dbReference>
<dbReference type="PROSITE" id="PS50011">
    <property type="entry name" value="PROTEIN_KINASE_DOM"/>
    <property type="match status" value="1"/>
</dbReference>